<dbReference type="SUPFAM" id="SSF63570">
    <property type="entry name" value="PABC (PABP) domain"/>
    <property type="match status" value="3"/>
</dbReference>
<sequence>MVLTDMATIVTLKDALGINLYSKVREITSTNASKITGMLLECKKEQILRMLENKDVLKSYVETAQETLKSSCDKDDNNGIKDDTDDNKSTSSNESMAEELYDKINNIVDSDLMAAKITGMLLDLDSSKQNELITSEKELKLAVERARTVLLDSKSEELNPQEDIADEIYTHVEKKYPELAPQITGMLLELDTDILKNLLTTTKELDNRIEEAFNVLSKSVS</sequence>
<dbReference type="PANTHER" id="PTHR46276">
    <property type="entry name" value="E3 UBIQUITIN-PROTEIN LIGASE UBR5"/>
    <property type="match status" value="1"/>
</dbReference>
<keyword evidence="4" id="KW-1185">Reference proteome</keyword>
<dbReference type="EMBL" id="JAZGQO010000001">
    <property type="protein sequence ID" value="KAK6194734.1"/>
    <property type="molecule type" value="Genomic_DNA"/>
</dbReference>
<dbReference type="PROSITE" id="PS51309">
    <property type="entry name" value="PABC"/>
    <property type="match status" value="2"/>
</dbReference>
<evidence type="ECO:0000259" key="2">
    <source>
        <dbReference type="PROSITE" id="PS51309"/>
    </source>
</evidence>
<dbReference type="PANTHER" id="PTHR46276:SF1">
    <property type="entry name" value="E3 UBIQUITIN-PROTEIN LIGASE UBR5"/>
    <property type="match status" value="1"/>
</dbReference>
<dbReference type="InterPro" id="IPR036053">
    <property type="entry name" value="PABP-dom"/>
</dbReference>
<protein>
    <recommendedName>
        <fullName evidence="2">PABC domain-containing protein</fullName>
    </recommendedName>
</protein>
<dbReference type="GO" id="GO:0000209">
    <property type="term" value="P:protein polyubiquitination"/>
    <property type="evidence" value="ECO:0007669"/>
    <property type="project" value="TreeGrafter"/>
</dbReference>
<organism evidence="3 4">
    <name type="scientific">Patella caerulea</name>
    <name type="common">Rayed Mediterranean limpet</name>
    <dbReference type="NCBI Taxonomy" id="87958"/>
    <lineage>
        <taxon>Eukaryota</taxon>
        <taxon>Metazoa</taxon>
        <taxon>Spiralia</taxon>
        <taxon>Lophotrochozoa</taxon>
        <taxon>Mollusca</taxon>
        <taxon>Gastropoda</taxon>
        <taxon>Patellogastropoda</taxon>
        <taxon>Patelloidea</taxon>
        <taxon>Patellidae</taxon>
        <taxon>Patella</taxon>
    </lineage>
</organism>
<dbReference type="GO" id="GO:0090263">
    <property type="term" value="P:positive regulation of canonical Wnt signaling pathway"/>
    <property type="evidence" value="ECO:0007669"/>
    <property type="project" value="TreeGrafter"/>
</dbReference>
<name>A0AAN8KBZ5_PATCE</name>
<feature type="region of interest" description="Disordered" evidence="1">
    <location>
        <begin position="68"/>
        <end position="95"/>
    </location>
</feature>
<dbReference type="GO" id="GO:0034450">
    <property type="term" value="F:ubiquitin-ubiquitin ligase activity"/>
    <property type="evidence" value="ECO:0007669"/>
    <property type="project" value="TreeGrafter"/>
</dbReference>
<dbReference type="Pfam" id="PF00658">
    <property type="entry name" value="MLLE"/>
    <property type="match status" value="3"/>
</dbReference>
<comment type="caution">
    <text evidence="3">The sequence shown here is derived from an EMBL/GenBank/DDBJ whole genome shotgun (WGS) entry which is preliminary data.</text>
</comment>
<feature type="domain" description="PABC" evidence="2">
    <location>
        <begin position="144"/>
        <end position="221"/>
    </location>
</feature>
<reference evidence="3 4" key="1">
    <citation type="submission" date="2024-01" db="EMBL/GenBank/DDBJ databases">
        <title>The genome of the rayed Mediterranean limpet Patella caerulea (Linnaeus, 1758).</title>
        <authorList>
            <person name="Anh-Thu Weber A."/>
            <person name="Halstead-Nussloch G."/>
        </authorList>
    </citation>
    <scope>NUCLEOTIDE SEQUENCE [LARGE SCALE GENOMIC DNA]</scope>
    <source>
        <strain evidence="3">AATW-2023a</strain>
        <tissue evidence="3">Whole specimen</tissue>
    </source>
</reference>
<feature type="domain" description="PABC" evidence="2">
    <location>
        <begin position="1"/>
        <end position="73"/>
    </location>
</feature>
<feature type="compositionally biased region" description="Basic and acidic residues" evidence="1">
    <location>
        <begin position="71"/>
        <end position="88"/>
    </location>
</feature>
<dbReference type="Gene3D" id="1.10.1900.10">
    <property type="entry name" value="c-terminal domain of poly(a) binding protein"/>
    <property type="match status" value="3"/>
</dbReference>
<accession>A0AAN8KBZ5</accession>
<proteinExistence type="predicted"/>
<evidence type="ECO:0000313" key="4">
    <source>
        <dbReference type="Proteomes" id="UP001347796"/>
    </source>
</evidence>
<gene>
    <name evidence="3" type="ORF">SNE40_000308</name>
</gene>
<dbReference type="SMART" id="SM00517">
    <property type="entry name" value="PolyA"/>
    <property type="match status" value="3"/>
</dbReference>
<dbReference type="InterPro" id="IPR002004">
    <property type="entry name" value="PABP_HYD_C"/>
</dbReference>
<evidence type="ECO:0000256" key="1">
    <source>
        <dbReference type="SAM" id="MobiDB-lite"/>
    </source>
</evidence>
<dbReference type="Proteomes" id="UP001347796">
    <property type="component" value="Unassembled WGS sequence"/>
</dbReference>
<dbReference type="AlphaFoldDB" id="A0AAN8KBZ5"/>
<evidence type="ECO:0000313" key="3">
    <source>
        <dbReference type="EMBL" id="KAK6194734.1"/>
    </source>
</evidence>
<dbReference type="GO" id="GO:0005737">
    <property type="term" value="C:cytoplasm"/>
    <property type="evidence" value="ECO:0007669"/>
    <property type="project" value="TreeGrafter"/>
</dbReference>
<dbReference type="GO" id="GO:0003723">
    <property type="term" value="F:RNA binding"/>
    <property type="evidence" value="ECO:0007669"/>
    <property type="project" value="InterPro"/>
</dbReference>
<dbReference type="GO" id="GO:0005634">
    <property type="term" value="C:nucleus"/>
    <property type="evidence" value="ECO:0007669"/>
    <property type="project" value="TreeGrafter"/>
</dbReference>